<organism evidence="1 2">
    <name type="scientific">Chromobacterium haemolyticum</name>
    <dbReference type="NCBI Taxonomy" id="394935"/>
    <lineage>
        <taxon>Bacteria</taxon>
        <taxon>Pseudomonadati</taxon>
        <taxon>Pseudomonadota</taxon>
        <taxon>Betaproteobacteria</taxon>
        <taxon>Neisseriales</taxon>
        <taxon>Chromobacteriaceae</taxon>
        <taxon>Chromobacterium</taxon>
    </lineage>
</organism>
<sequence length="150" mass="17245">MKLKSIAILRIFKMTLFTNNTPGGSILANTSISPEMAKIASDLIAYNKHRDLMEIIKHIQQNLTIGSNQAWELLFAIKPEWKQRKENEDAARESNVDVSQCKVVDLSADFARIAAQQEQERIEQRKIEHAAYVEWREAERAKRKCLADSF</sequence>
<name>A0A1W0D1X8_9NEIS</name>
<evidence type="ECO:0000313" key="2">
    <source>
        <dbReference type="Proteomes" id="UP000192721"/>
    </source>
</evidence>
<evidence type="ECO:0000313" key="1">
    <source>
        <dbReference type="EMBL" id="OQS41011.1"/>
    </source>
</evidence>
<dbReference type="AlphaFoldDB" id="A0A1W0D1X8"/>
<accession>A0A1W0D1X8</accession>
<reference evidence="1 2" key="1">
    <citation type="submission" date="2017-02" db="EMBL/GenBank/DDBJ databases">
        <title>Chromobacterium haemolyticum H5244.</title>
        <authorList>
            <person name="Gulvik C.A."/>
        </authorList>
    </citation>
    <scope>NUCLEOTIDE SEQUENCE [LARGE SCALE GENOMIC DNA]</scope>
    <source>
        <strain evidence="1 2">H5244</strain>
    </source>
</reference>
<comment type="caution">
    <text evidence="1">The sequence shown here is derived from an EMBL/GenBank/DDBJ whole genome shotgun (WGS) entry which is preliminary data.</text>
</comment>
<protein>
    <submittedName>
        <fullName evidence="1">Uncharacterized protein</fullName>
    </submittedName>
</protein>
<proteinExistence type="predicted"/>
<dbReference type="Proteomes" id="UP000192721">
    <property type="component" value="Unassembled WGS sequence"/>
</dbReference>
<gene>
    <name evidence="1" type="ORF">B0T45_09255</name>
</gene>
<dbReference type="EMBL" id="MUKV01000009">
    <property type="protein sequence ID" value="OQS41011.1"/>
    <property type="molecule type" value="Genomic_DNA"/>
</dbReference>